<protein>
    <submittedName>
        <fullName evidence="2">Uncharacterized protein</fullName>
    </submittedName>
</protein>
<name>A0ABV2RWQ1_BRAJP</name>
<reference evidence="2 3" key="1">
    <citation type="submission" date="2024-06" db="EMBL/GenBank/DDBJ databases">
        <title>Genomic Encyclopedia of Type Strains, Phase V (KMG-V): Genome sequencing to study the core and pangenomes of soil and plant-associated prokaryotes.</title>
        <authorList>
            <person name="Whitman W."/>
        </authorList>
    </citation>
    <scope>NUCLEOTIDE SEQUENCE [LARGE SCALE GENOMIC DNA]</scope>
    <source>
        <strain evidence="2 3">USDA 160</strain>
    </source>
</reference>
<keyword evidence="3" id="KW-1185">Reference proteome</keyword>
<dbReference type="EMBL" id="JBEPTQ010000002">
    <property type="protein sequence ID" value="MET4720717.1"/>
    <property type="molecule type" value="Genomic_DNA"/>
</dbReference>
<evidence type="ECO:0000256" key="1">
    <source>
        <dbReference type="SAM" id="MobiDB-lite"/>
    </source>
</evidence>
<comment type="caution">
    <text evidence="2">The sequence shown here is derived from an EMBL/GenBank/DDBJ whole genome shotgun (WGS) entry which is preliminary data.</text>
</comment>
<evidence type="ECO:0000313" key="3">
    <source>
        <dbReference type="Proteomes" id="UP001549291"/>
    </source>
</evidence>
<feature type="compositionally biased region" description="Pro residues" evidence="1">
    <location>
        <begin position="42"/>
        <end position="57"/>
    </location>
</feature>
<evidence type="ECO:0000313" key="2">
    <source>
        <dbReference type="EMBL" id="MET4720717.1"/>
    </source>
</evidence>
<sequence>MSSSMTSVGIHKGRHFPLFKRQHPRVYEEIAADYEKWKPEDPIGPLPLPEPTQEPLL</sequence>
<accession>A0ABV2RWQ1</accession>
<gene>
    <name evidence="2" type="ORF">ABIF63_004823</name>
</gene>
<organism evidence="2 3">
    <name type="scientific">Bradyrhizobium japonicum</name>
    <dbReference type="NCBI Taxonomy" id="375"/>
    <lineage>
        <taxon>Bacteria</taxon>
        <taxon>Pseudomonadati</taxon>
        <taxon>Pseudomonadota</taxon>
        <taxon>Alphaproteobacteria</taxon>
        <taxon>Hyphomicrobiales</taxon>
        <taxon>Nitrobacteraceae</taxon>
        <taxon>Bradyrhizobium</taxon>
    </lineage>
</organism>
<feature type="region of interest" description="Disordered" evidence="1">
    <location>
        <begin position="38"/>
        <end position="57"/>
    </location>
</feature>
<proteinExistence type="predicted"/>
<dbReference type="Proteomes" id="UP001549291">
    <property type="component" value="Unassembled WGS sequence"/>
</dbReference>